<dbReference type="AlphaFoldDB" id="A0AA38GXH6"/>
<organism evidence="2 3">
    <name type="scientific">Taxus chinensis</name>
    <name type="common">Chinese yew</name>
    <name type="synonym">Taxus wallichiana var. chinensis</name>
    <dbReference type="NCBI Taxonomy" id="29808"/>
    <lineage>
        <taxon>Eukaryota</taxon>
        <taxon>Viridiplantae</taxon>
        <taxon>Streptophyta</taxon>
        <taxon>Embryophyta</taxon>
        <taxon>Tracheophyta</taxon>
        <taxon>Spermatophyta</taxon>
        <taxon>Pinopsida</taxon>
        <taxon>Pinidae</taxon>
        <taxon>Conifers II</taxon>
        <taxon>Cupressales</taxon>
        <taxon>Taxaceae</taxon>
        <taxon>Taxus</taxon>
    </lineage>
</organism>
<proteinExistence type="predicted"/>
<feature type="domain" description="Reverse transcriptase/retrotransposon-derived protein RNase H-like" evidence="1">
    <location>
        <begin position="27"/>
        <end position="69"/>
    </location>
</feature>
<dbReference type="Gene3D" id="3.30.70.270">
    <property type="match status" value="1"/>
</dbReference>
<evidence type="ECO:0000313" key="3">
    <source>
        <dbReference type="Proteomes" id="UP000824469"/>
    </source>
</evidence>
<dbReference type="EMBL" id="JAHRHJ020000001">
    <property type="protein sequence ID" value="KAH9331163.1"/>
    <property type="molecule type" value="Genomic_DNA"/>
</dbReference>
<evidence type="ECO:0000259" key="1">
    <source>
        <dbReference type="Pfam" id="PF17919"/>
    </source>
</evidence>
<name>A0AA38GXH6_TAXCH</name>
<reference evidence="2 3" key="1">
    <citation type="journal article" date="2021" name="Nat. Plants">
        <title>The Taxus genome provides insights into paclitaxel biosynthesis.</title>
        <authorList>
            <person name="Xiong X."/>
            <person name="Gou J."/>
            <person name="Liao Q."/>
            <person name="Li Y."/>
            <person name="Zhou Q."/>
            <person name="Bi G."/>
            <person name="Li C."/>
            <person name="Du R."/>
            <person name="Wang X."/>
            <person name="Sun T."/>
            <person name="Guo L."/>
            <person name="Liang H."/>
            <person name="Lu P."/>
            <person name="Wu Y."/>
            <person name="Zhang Z."/>
            <person name="Ro D.K."/>
            <person name="Shang Y."/>
            <person name="Huang S."/>
            <person name="Yan J."/>
        </authorList>
    </citation>
    <scope>NUCLEOTIDE SEQUENCE [LARGE SCALE GENOMIC DNA]</scope>
    <source>
        <strain evidence="2">Ta-2019</strain>
    </source>
</reference>
<feature type="non-terminal residue" evidence="2">
    <location>
        <position position="1"/>
    </location>
</feature>
<dbReference type="InterPro" id="IPR041577">
    <property type="entry name" value="RT_RNaseH_2"/>
</dbReference>
<feature type="non-terminal residue" evidence="2">
    <location>
        <position position="69"/>
    </location>
</feature>
<evidence type="ECO:0000313" key="2">
    <source>
        <dbReference type="EMBL" id="KAH9331163.1"/>
    </source>
</evidence>
<dbReference type="SUPFAM" id="SSF56672">
    <property type="entry name" value="DNA/RNA polymerases"/>
    <property type="match status" value="1"/>
</dbReference>
<dbReference type="Proteomes" id="UP000824469">
    <property type="component" value="Unassembled WGS sequence"/>
</dbReference>
<dbReference type="OMA" id="HWIDVAT"/>
<dbReference type="InterPro" id="IPR043128">
    <property type="entry name" value="Rev_trsase/Diguanyl_cyclase"/>
</dbReference>
<dbReference type="PANTHER" id="PTHR33064:SF37">
    <property type="entry name" value="RIBONUCLEASE H"/>
    <property type="match status" value="1"/>
</dbReference>
<sequence length="69" mass="7856">YYRRFVWGYGRITTPLTTLLKKDAFHWIDVATKYFEQLKEPMCSTPVLATPNFSKTFTVECDASGSGLG</sequence>
<keyword evidence="3" id="KW-1185">Reference proteome</keyword>
<dbReference type="InterPro" id="IPR043502">
    <property type="entry name" value="DNA/RNA_pol_sf"/>
</dbReference>
<dbReference type="Pfam" id="PF17919">
    <property type="entry name" value="RT_RNaseH_2"/>
    <property type="match status" value="1"/>
</dbReference>
<comment type="caution">
    <text evidence="2">The sequence shown here is derived from an EMBL/GenBank/DDBJ whole genome shotgun (WGS) entry which is preliminary data.</text>
</comment>
<accession>A0AA38GXH6</accession>
<dbReference type="InterPro" id="IPR051320">
    <property type="entry name" value="Viral_Replic_Matur_Polypro"/>
</dbReference>
<gene>
    <name evidence="2" type="ORF">KI387_003271</name>
</gene>
<protein>
    <recommendedName>
        <fullName evidence="1">Reverse transcriptase/retrotransposon-derived protein RNase H-like domain-containing protein</fullName>
    </recommendedName>
</protein>
<dbReference type="PANTHER" id="PTHR33064">
    <property type="entry name" value="POL PROTEIN"/>
    <property type="match status" value="1"/>
</dbReference>